<organism evidence="2 3">
    <name type="scientific">Aquatica leii</name>
    <dbReference type="NCBI Taxonomy" id="1421715"/>
    <lineage>
        <taxon>Eukaryota</taxon>
        <taxon>Metazoa</taxon>
        <taxon>Ecdysozoa</taxon>
        <taxon>Arthropoda</taxon>
        <taxon>Hexapoda</taxon>
        <taxon>Insecta</taxon>
        <taxon>Pterygota</taxon>
        <taxon>Neoptera</taxon>
        <taxon>Endopterygota</taxon>
        <taxon>Coleoptera</taxon>
        <taxon>Polyphaga</taxon>
        <taxon>Elateriformia</taxon>
        <taxon>Elateroidea</taxon>
        <taxon>Lampyridae</taxon>
        <taxon>Luciolinae</taxon>
        <taxon>Aquatica</taxon>
    </lineage>
</organism>
<evidence type="ECO:0000259" key="1">
    <source>
        <dbReference type="Pfam" id="PF26051"/>
    </source>
</evidence>
<dbReference type="InterPro" id="IPR058770">
    <property type="entry name" value="PWI_ABCF3"/>
</dbReference>
<dbReference type="Pfam" id="PF26051">
    <property type="entry name" value="PWI_ABCF3"/>
    <property type="match status" value="1"/>
</dbReference>
<feature type="domain" description="ABCF3 PWI-like helical bundle" evidence="1">
    <location>
        <begin position="1"/>
        <end position="72"/>
    </location>
</feature>
<sequence>MTNFSEFIKVEVLSMDDELKHYVEDVLKNRADDFRDVGDLYEAIREVLGESAEKTEDEIKNICNELLKILNPSNAFTQNGPARVMKALNSVLECDTVRETLLAKEKELSAAINSGNVNDDLRNELTQVYNELQNIEAHKALGKASVILNDLGFSPAMQSQSTKTYWAVGERD</sequence>
<reference evidence="3" key="1">
    <citation type="submission" date="2023-01" db="EMBL/GenBank/DDBJ databases">
        <title>Key to firefly adult light organ development and bioluminescence: homeobox transcription factors regulate luciferase expression and transportation to peroxisome.</title>
        <authorList>
            <person name="Fu X."/>
        </authorList>
    </citation>
    <scope>NUCLEOTIDE SEQUENCE [LARGE SCALE GENOMIC DNA]</scope>
</reference>
<dbReference type="Proteomes" id="UP001353858">
    <property type="component" value="Unassembled WGS sequence"/>
</dbReference>
<evidence type="ECO:0000313" key="2">
    <source>
        <dbReference type="EMBL" id="KAK4874400.1"/>
    </source>
</evidence>
<protein>
    <recommendedName>
        <fullName evidence="1">ABCF3 PWI-like helical bundle domain-containing protein</fullName>
    </recommendedName>
</protein>
<evidence type="ECO:0000313" key="3">
    <source>
        <dbReference type="Proteomes" id="UP001353858"/>
    </source>
</evidence>
<accession>A0AAN7Q040</accession>
<name>A0AAN7Q040_9COLE</name>
<dbReference type="EMBL" id="JARPUR010000006">
    <property type="protein sequence ID" value="KAK4874400.1"/>
    <property type="molecule type" value="Genomic_DNA"/>
</dbReference>
<proteinExistence type="predicted"/>
<keyword evidence="3" id="KW-1185">Reference proteome</keyword>
<dbReference type="AlphaFoldDB" id="A0AAN7Q040"/>
<comment type="caution">
    <text evidence="2">The sequence shown here is derived from an EMBL/GenBank/DDBJ whole genome shotgun (WGS) entry which is preliminary data.</text>
</comment>
<gene>
    <name evidence="2" type="ORF">RN001_013760</name>
</gene>